<gene>
    <name evidence="1" type="ORF">T4A_1756</name>
</gene>
<name>A0A0V1EEW8_TRIPS</name>
<accession>A0A0V1EEW8</accession>
<evidence type="ECO:0000313" key="1">
    <source>
        <dbReference type="EMBL" id="KRY72340.1"/>
    </source>
</evidence>
<dbReference type="AlphaFoldDB" id="A0A0V1EEW8"/>
<comment type="caution">
    <text evidence="1">The sequence shown here is derived from an EMBL/GenBank/DDBJ whole genome shotgun (WGS) entry which is preliminary data.</text>
</comment>
<reference evidence="1 2" key="1">
    <citation type="submission" date="2015-01" db="EMBL/GenBank/DDBJ databases">
        <title>Evolution of Trichinella species and genotypes.</title>
        <authorList>
            <person name="Korhonen P.K."/>
            <person name="Edoardo P."/>
            <person name="Giuseppe L.R."/>
            <person name="Gasser R.B."/>
        </authorList>
    </citation>
    <scope>NUCLEOTIDE SEQUENCE [LARGE SCALE GENOMIC DNA]</scope>
    <source>
        <strain evidence="1">ISS13</strain>
    </source>
</reference>
<protein>
    <submittedName>
        <fullName evidence="1">Uncharacterized protein</fullName>
    </submittedName>
</protein>
<proteinExistence type="predicted"/>
<sequence length="98" mass="10892">MKGMHSKTCLPENVCKFLFHCYTCAYVASGSTVVDVVVRERAASSMPKEQEKVRTLICLREGSFTLLGGAHFWSLHPPPALNISSPTLGMLPFRRTHL</sequence>
<organism evidence="1 2">
    <name type="scientific">Trichinella pseudospiralis</name>
    <name type="common">Parasitic roundworm</name>
    <dbReference type="NCBI Taxonomy" id="6337"/>
    <lineage>
        <taxon>Eukaryota</taxon>
        <taxon>Metazoa</taxon>
        <taxon>Ecdysozoa</taxon>
        <taxon>Nematoda</taxon>
        <taxon>Enoplea</taxon>
        <taxon>Dorylaimia</taxon>
        <taxon>Trichinellida</taxon>
        <taxon>Trichinellidae</taxon>
        <taxon>Trichinella</taxon>
    </lineage>
</organism>
<dbReference type="Proteomes" id="UP000054632">
    <property type="component" value="Unassembled WGS sequence"/>
</dbReference>
<evidence type="ECO:0000313" key="2">
    <source>
        <dbReference type="Proteomes" id="UP000054632"/>
    </source>
</evidence>
<dbReference type="EMBL" id="JYDR01000046">
    <property type="protein sequence ID" value="KRY72340.1"/>
    <property type="molecule type" value="Genomic_DNA"/>
</dbReference>